<dbReference type="OrthoDB" id="5290767at2"/>
<reference evidence="3 4" key="1">
    <citation type="submission" date="2019-04" db="EMBL/GenBank/DDBJ databases">
        <authorList>
            <person name="Li Y."/>
            <person name="Wang J."/>
        </authorList>
    </citation>
    <scope>NUCLEOTIDE SEQUENCE [LARGE SCALE GENOMIC DNA]</scope>
    <source>
        <strain evidence="3 4">DSM 14668</strain>
    </source>
</reference>
<organism evidence="3 4">
    <name type="scientific">Polyangium fumosum</name>
    <dbReference type="NCBI Taxonomy" id="889272"/>
    <lineage>
        <taxon>Bacteria</taxon>
        <taxon>Pseudomonadati</taxon>
        <taxon>Myxococcota</taxon>
        <taxon>Polyangia</taxon>
        <taxon>Polyangiales</taxon>
        <taxon>Polyangiaceae</taxon>
        <taxon>Polyangium</taxon>
    </lineage>
</organism>
<proteinExistence type="predicted"/>
<evidence type="ECO:0000313" key="3">
    <source>
        <dbReference type="EMBL" id="TKC93341.1"/>
    </source>
</evidence>
<comment type="caution">
    <text evidence="3">The sequence shown here is derived from an EMBL/GenBank/DDBJ whole genome shotgun (WGS) entry which is preliminary data.</text>
</comment>
<dbReference type="Proteomes" id="UP000309215">
    <property type="component" value="Unassembled WGS sequence"/>
</dbReference>
<name>A0A4U1IHU7_9BACT</name>
<dbReference type="EMBL" id="SSMQ01000124">
    <property type="protein sequence ID" value="TKC93341.1"/>
    <property type="molecule type" value="Genomic_DNA"/>
</dbReference>
<protein>
    <submittedName>
        <fullName evidence="3">DUF2169 domain-containing protein</fullName>
    </submittedName>
</protein>
<accession>A0A4U1IHU7</accession>
<dbReference type="InterPro" id="IPR018683">
    <property type="entry name" value="DUF2169"/>
</dbReference>
<feature type="region of interest" description="Disordered" evidence="1">
    <location>
        <begin position="471"/>
        <end position="513"/>
    </location>
</feature>
<keyword evidence="4" id="KW-1185">Reference proteome</keyword>
<feature type="compositionally biased region" description="Basic and acidic residues" evidence="1">
    <location>
        <begin position="491"/>
        <end position="501"/>
    </location>
</feature>
<feature type="compositionally biased region" description="Low complexity" evidence="1">
    <location>
        <begin position="471"/>
        <end position="480"/>
    </location>
</feature>
<evidence type="ECO:0000259" key="2">
    <source>
        <dbReference type="Pfam" id="PF09937"/>
    </source>
</evidence>
<evidence type="ECO:0000256" key="1">
    <source>
        <dbReference type="SAM" id="MobiDB-lite"/>
    </source>
</evidence>
<gene>
    <name evidence="3" type="ORF">E8A74_49675</name>
</gene>
<evidence type="ECO:0000313" key="4">
    <source>
        <dbReference type="Proteomes" id="UP000309215"/>
    </source>
</evidence>
<sequence length="651" mass="69762">MTAPTPALGRGTMLRVMDVLSYCPLRVAALPWQPRPGSHALTVVCKATFELGPGESPLAITQEDPAQADVHWNDDPRRSLRVASDLVPFKRRAEVLVLGHAFAPTAAPVTSVVARIAVGAIDKAIEVHADRAFTMDGRIVVGEPFLKAPLVWERAAGGANNPSGIAPNAPPDARGFRPVPSLVPRGFTVRTPADSVPAMGFGPLAPVWYPRASLLGRHASTWDPWTWNTRPLFEDFDGAYFNAAPMDQQLTEFRGDETIMLEHLHSSHPRLTTKLAKVQPKVAVMRESGEAQEIRLRADTLCIDTDRALATLVWRGVVLLEKPDEAGTVMVTMVGPEASADIESTLTAAPTTAKIANAPARPALPFMPAAGPPDPAIFEMGGHETSRLEQDEEVGTGTIGPWTKNPAPVLPFQSAAAPPIVPPPASVAVDPVPFDELPPTTQKSLKVAVDRPLEAPRPAVIAPPAMIGPLAKPAMPEAPAKAPPPEAEQANELKAEEEPKKPAPPPAAEELPADLTIEKTAAIAAEIAEGRSERVKILEAHGLKEGAWKANELRWNKALEEEPQKGKSVLRGAYDGAYVAQVEKLRGPIAVGEYARISVALERGGAKEALDALKIQQPALMPIVRVWAKRVAKDMKLGEEARKAVREARRA</sequence>
<dbReference type="Pfam" id="PF09937">
    <property type="entry name" value="DUF2169"/>
    <property type="match status" value="1"/>
</dbReference>
<dbReference type="AlphaFoldDB" id="A0A4U1IHU7"/>
<feature type="domain" description="DUF2169" evidence="2">
    <location>
        <begin position="38"/>
        <end position="315"/>
    </location>
</feature>